<keyword evidence="6" id="KW-0145">Chemotaxis</keyword>
<keyword evidence="5" id="KW-1003">Cell membrane</keyword>
<dbReference type="GO" id="GO:0071973">
    <property type="term" value="P:bacterial-type flagellum-dependent cell motility"/>
    <property type="evidence" value="ECO:0007669"/>
    <property type="project" value="InterPro"/>
</dbReference>
<dbReference type="GO" id="GO:0005886">
    <property type="term" value="C:plasma membrane"/>
    <property type="evidence" value="ECO:0007669"/>
    <property type="project" value="UniProtKB-SubCell"/>
</dbReference>
<evidence type="ECO:0000313" key="12">
    <source>
        <dbReference type="EMBL" id="PQQ67866.1"/>
    </source>
</evidence>
<dbReference type="Pfam" id="PF02050">
    <property type="entry name" value="FliJ"/>
    <property type="match status" value="1"/>
</dbReference>
<comment type="caution">
    <text evidence="12">The sequence shown here is derived from an EMBL/GenBank/DDBJ whole genome shotgun (WGS) entry which is preliminary data.</text>
</comment>
<keyword evidence="7" id="KW-1005">Bacterial flagellum biogenesis</keyword>
<dbReference type="EMBL" id="NEMB01000003">
    <property type="protein sequence ID" value="PQQ67866.1"/>
    <property type="molecule type" value="Genomic_DNA"/>
</dbReference>
<sequence length="151" mass="17831">MVVQMGFVFRLQSVLNIKKQIEDGLKNDLGKAIIEYENQKEIYNKIEEEKKNYVDSVKTKSQEGISVGDLQKYGNYIGFLNNKAKEQMVNVKNAQDNVDRYREKLIKASQERKIMDKLREKKYTEYIKGQFKKEQQISEEISNYKYVENLG</sequence>
<evidence type="ECO:0000256" key="2">
    <source>
        <dbReference type="ARBA" id="ARBA00010004"/>
    </source>
</evidence>
<dbReference type="InterPro" id="IPR053716">
    <property type="entry name" value="Flag_assembly_chemotaxis_eff"/>
</dbReference>
<dbReference type="OrthoDB" id="2087173at2"/>
<dbReference type="AlphaFoldDB" id="A0A2S8RDJ2"/>
<keyword evidence="4" id="KW-0813">Transport</keyword>
<evidence type="ECO:0000256" key="6">
    <source>
        <dbReference type="ARBA" id="ARBA00022500"/>
    </source>
</evidence>
<keyword evidence="12" id="KW-0966">Cell projection</keyword>
<comment type="subcellular location">
    <subcellularLocation>
        <location evidence="1">Cell membrane</location>
        <topology evidence="1">Peripheral membrane protein</topology>
        <orientation evidence="1">Cytoplasmic side</orientation>
    </subcellularLocation>
</comment>
<keyword evidence="9" id="KW-0472">Membrane</keyword>
<dbReference type="Proteomes" id="UP000239720">
    <property type="component" value="Unassembled WGS sequence"/>
</dbReference>
<accession>A0A2S8RDJ2</accession>
<evidence type="ECO:0000256" key="8">
    <source>
        <dbReference type="ARBA" id="ARBA00022927"/>
    </source>
</evidence>
<evidence type="ECO:0000256" key="5">
    <source>
        <dbReference type="ARBA" id="ARBA00022475"/>
    </source>
</evidence>
<reference evidence="12 13" key="1">
    <citation type="journal article" date="2018" name="Syst. Appl. Microbiol.">
        <title>Characterization and high-quality draft genome sequence of Herbivorax saccincola A7, an anaerobic, alkaliphilic, thermophilic, cellulolytic, and xylanolytic bacterium.</title>
        <authorList>
            <person name="Aikawa S."/>
            <person name="Baramee S."/>
            <person name="Sermsathanaswadi J."/>
            <person name="Thianheng P."/>
            <person name="Tachaapaikoon C."/>
            <person name="Shikata A."/>
            <person name="Waeonukul R."/>
            <person name="Pason P."/>
            <person name="Ratanakhanokchai K."/>
            <person name="Kosugi A."/>
        </authorList>
    </citation>
    <scope>NUCLEOTIDE SEQUENCE [LARGE SCALE GENOMIC DNA]</scope>
    <source>
        <strain evidence="12 13">A7</strain>
    </source>
</reference>
<protein>
    <recommendedName>
        <fullName evidence="3">Flagellar FliJ protein</fullName>
    </recommendedName>
</protein>
<organism evidence="12 13">
    <name type="scientific">Acetivibrio saccincola</name>
    <dbReference type="NCBI Taxonomy" id="1677857"/>
    <lineage>
        <taxon>Bacteria</taxon>
        <taxon>Bacillati</taxon>
        <taxon>Bacillota</taxon>
        <taxon>Clostridia</taxon>
        <taxon>Eubacteriales</taxon>
        <taxon>Oscillospiraceae</taxon>
        <taxon>Acetivibrio</taxon>
    </lineage>
</organism>
<evidence type="ECO:0000256" key="7">
    <source>
        <dbReference type="ARBA" id="ARBA00022795"/>
    </source>
</evidence>
<gene>
    <name evidence="12" type="ORF">B9R14_14620</name>
</gene>
<keyword evidence="12" id="KW-0282">Flagellum</keyword>
<keyword evidence="11" id="KW-0175">Coiled coil</keyword>
<evidence type="ECO:0000256" key="1">
    <source>
        <dbReference type="ARBA" id="ARBA00004413"/>
    </source>
</evidence>
<evidence type="ECO:0000256" key="3">
    <source>
        <dbReference type="ARBA" id="ARBA00020392"/>
    </source>
</evidence>
<dbReference type="GO" id="GO:0015031">
    <property type="term" value="P:protein transport"/>
    <property type="evidence" value="ECO:0007669"/>
    <property type="project" value="UniProtKB-KW"/>
</dbReference>
<keyword evidence="8" id="KW-0653">Protein transport</keyword>
<dbReference type="GO" id="GO:0009288">
    <property type="term" value="C:bacterial-type flagellum"/>
    <property type="evidence" value="ECO:0007669"/>
    <property type="project" value="InterPro"/>
</dbReference>
<name>A0A2S8RDJ2_9FIRM</name>
<dbReference type="Gene3D" id="1.10.287.1700">
    <property type="match status" value="1"/>
</dbReference>
<evidence type="ECO:0000256" key="4">
    <source>
        <dbReference type="ARBA" id="ARBA00022448"/>
    </source>
</evidence>
<comment type="similarity">
    <text evidence="2">Belongs to the FliJ family.</text>
</comment>
<evidence type="ECO:0000313" key="13">
    <source>
        <dbReference type="Proteomes" id="UP000239720"/>
    </source>
</evidence>
<evidence type="ECO:0000256" key="10">
    <source>
        <dbReference type="ARBA" id="ARBA00023225"/>
    </source>
</evidence>
<dbReference type="GO" id="GO:0006935">
    <property type="term" value="P:chemotaxis"/>
    <property type="evidence" value="ECO:0007669"/>
    <property type="project" value="UniProtKB-KW"/>
</dbReference>
<evidence type="ECO:0000256" key="9">
    <source>
        <dbReference type="ARBA" id="ARBA00023136"/>
    </source>
</evidence>
<dbReference type="GO" id="GO:0044781">
    <property type="term" value="P:bacterial-type flagellum organization"/>
    <property type="evidence" value="ECO:0007669"/>
    <property type="project" value="UniProtKB-KW"/>
</dbReference>
<feature type="coiled-coil region" evidence="11">
    <location>
        <begin position="29"/>
        <end position="111"/>
    </location>
</feature>
<dbReference type="NCBIfam" id="TIGR02473">
    <property type="entry name" value="flagell_FliJ"/>
    <property type="match status" value="1"/>
</dbReference>
<dbReference type="InterPro" id="IPR012823">
    <property type="entry name" value="Flagell_FliJ"/>
</dbReference>
<proteinExistence type="inferred from homology"/>
<keyword evidence="10" id="KW-1006">Bacterial flagellum protein export</keyword>
<keyword evidence="12" id="KW-0969">Cilium</keyword>
<evidence type="ECO:0000256" key="11">
    <source>
        <dbReference type="SAM" id="Coils"/>
    </source>
</evidence>